<evidence type="ECO:0000256" key="9">
    <source>
        <dbReference type="ARBA" id="ARBA00023224"/>
    </source>
</evidence>
<evidence type="ECO:0000256" key="4">
    <source>
        <dbReference type="ARBA" id="ARBA00022692"/>
    </source>
</evidence>
<feature type="transmembrane region" description="Helical" evidence="10">
    <location>
        <begin position="597"/>
        <end position="621"/>
    </location>
</feature>
<feature type="transmembrane region" description="Helical" evidence="10">
    <location>
        <begin position="307"/>
        <end position="326"/>
    </location>
</feature>
<keyword evidence="7 10" id="KW-0472">Membrane</keyword>
<dbReference type="EMBL" id="JAUDFV010000154">
    <property type="protein sequence ID" value="KAL2716823.1"/>
    <property type="molecule type" value="Genomic_DNA"/>
</dbReference>
<evidence type="ECO:0000256" key="6">
    <source>
        <dbReference type="ARBA" id="ARBA00022989"/>
    </source>
</evidence>
<feature type="transmembrane region" description="Helical" evidence="10">
    <location>
        <begin position="1070"/>
        <end position="1090"/>
    </location>
</feature>
<keyword evidence="6 10" id="KW-1133">Transmembrane helix</keyword>
<feature type="transmembrane region" description="Helical" evidence="10">
    <location>
        <begin position="1034"/>
        <end position="1058"/>
    </location>
</feature>
<feature type="transmembrane region" description="Helical" evidence="10">
    <location>
        <begin position="132"/>
        <end position="151"/>
    </location>
</feature>
<evidence type="ECO:0000256" key="5">
    <source>
        <dbReference type="ARBA" id="ARBA00022725"/>
    </source>
</evidence>
<evidence type="ECO:0000256" key="3">
    <source>
        <dbReference type="ARBA" id="ARBA00022606"/>
    </source>
</evidence>
<keyword evidence="3" id="KW-0716">Sensory transduction</keyword>
<dbReference type="GO" id="GO:0005886">
    <property type="term" value="C:plasma membrane"/>
    <property type="evidence" value="ECO:0007669"/>
    <property type="project" value="UniProtKB-SubCell"/>
</dbReference>
<evidence type="ECO:0000313" key="12">
    <source>
        <dbReference type="Proteomes" id="UP001607302"/>
    </source>
</evidence>
<feature type="transmembrane region" description="Helical" evidence="10">
    <location>
        <begin position="41"/>
        <end position="63"/>
    </location>
</feature>
<feature type="transmembrane region" description="Helical" evidence="10">
    <location>
        <begin position="402"/>
        <end position="419"/>
    </location>
</feature>
<dbReference type="Pfam" id="PF02949">
    <property type="entry name" value="7tm_6"/>
    <property type="match status" value="3"/>
</dbReference>
<sequence length="1169" mass="134423">MTTDSEKDLNYAFGWNRFSFKILGIWPDSKDNESDPTFSKYWFIVHSFFMLGFITLPQSAYLLMIWGDLELMTDILATANVPVTMSCIKLLFARYHLESLKPLLSSFIEDWKRPKSEAERSVMLVNAKKARIISIWCTALAYFMTTIYILPRSLMIAQMQRDQFDPPSTVLYPGYFPYDISGTSALFISCLGQIIAAYSATVSYISVDTFITMLVLHACAQISNLRHELEDLPSGMNEMANDFTKKLTWIVKKHEHLIWYTQSIDKSFNMLMLIQILACIIQVCFQSFQLFRVNNGARRGRISCRTAVLYCILCNSYIGTIVPVLLRWGNAYRRDINYAIGWNRINLQILGIWPDSKDNESDFTFSKYWFIVHSFFMLGFITLPQSAYLITIWGDLEVMTEILATALLPITLACVKLLFTRYRLESLRPLLHSFREDWKRPKSENERSVMLINAKITRITSICCPILAYFAISIYIIPRSVMIAQMQRDQFEPPRTVIYPGYFPYDISGTSALLISCLGQIVGALSATVSYISVDTFITMLVLHACAQISNLRHALENLPSGMNEMANDFTKKLTWIVKGHEHLNWYTQSIDKSFNMLMLIQIMACIIQACFQAFQLFRIMDHDGDEFPVEDLIPIIFVVSLTTVQLYLYCYVGEMLIVESSSIGTSAYMSEWCNMFPKDARNILFVMHRSSISLRLTAGKFGTISMEMFSQILRTSVGYLSVLLTICRYDQRPIEDNADDPDTRLYYVILFSVTNRRKMKQVNISQTNYLDINYAIGWNRFNLQLLGIWPDSKDNESASIFSKYWFIVHSFFMLGFITLPQSAYLMMIWGDLEVMTEILATAILPITLACLKLLFTRYHMKSLKLVLRSFGEDWKRPKSENERSVMLVNAKMTRIISIWCTILAYFMISIYVIPRSVMIAQMQRDQFEAPRTVVYPGYFPYDISGTSAFIISCFGQIVAAYSASVSYVSVDTFITMLVLHACAQISNLRHALENLPSGMNEMANDFTKKLIWIVKGHEHLNWYTQSIDKSFNILMLIQIMSCIIQACFQAFQLFRIMDYEGDEFPLEDLISIIFFVSVTTIQLYLYCYVGEMLIVESSAIGTSAYMSEWCNMSPKDARNILFVMHRSSIPLRLTAGKFGTISMEMFSNILRTSVGYLSVLLTVTDKNN</sequence>
<dbReference type="PANTHER" id="PTHR21137:SF35">
    <property type="entry name" value="ODORANT RECEPTOR 19A-RELATED"/>
    <property type="match status" value="1"/>
</dbReference>
<keyword evidence="9" id="KW-0807">Transducer</keyword>
<feature type="transmembrane region" description="Helical" evidence="10">
    <location>
        <begin position="270"/>
        <end position="291"/>
    </location>
</feature>
<organism evidence="11 12">
    <name type="scientific">Vespula squamosa</name>
    <name type="common">Southern yellow jacket</name>
    <name type="synonym">Wasp</name>
    <dbReference type="NCBI Taxonomy" id="30214"/>
    <lineage>
        <taxon>Eukaryota</taxon>
        <taxon>Metazoa</taxon>
        <taxon>Ecdysozoa</taxon>
        <taxon>Arthropoda</taxon>
        <taxon>Hexapoda</taxon>
        <taxon>Insecta</taxon>
        <taxon>Pterygota</taxon>
        <taxon>Neoptera</taxon>
        <taxon>Endopterygota</taxon>
        <taxon>Hymenoptera</taxon>
        <taxon>Apocrita</taxon>
        <taxon>Aculeata</taxon>
        <taxon>Vespoidea</taxon>
        <taxon>Vespidae</taxon>
        <taxon>Vespinae</taxon>
        <taxon>Vespula</taxon>
    </lineage>
</organism>
<accession>A0ABD2A863</accession>
<feature type="transmembrane region" description="Helical" evidence="10">
    <location>
        <begin position="633"/>
        <end position="653"/>
    </location>
</feature>
<gene>
    <name evidence="11" type="ORF">V1478_014499</name>
</gene>
<keyword evidence="4 10" id="KW-0812">Transmembrane</keyword>
<dbReference type="PANTHER" id="PTHR21137">
    <property type="entry name" value="ODORANT RECEPTOR"/>
    <property type="match status" value="1"/>
</dbReference>
<evidence type="ECO:0000256" key="1">
    <source>
        <dbReference type="ARBA" id="ARBA00004651"/>
    </source>
</evidence>
<dbReference type="InterPro" id="IPR004117">
    <property type="entry name" value="7tm6_olfct_rcpt"/>
</dbReference>
<feature type="transmembrane region" description="Helical" evidence="10">
    <location>
        <begin position="456"/>
        <end position="477"/>
    </location>
</feature>
<name>A0ABD2A863_VESSQ</name>
<keyword evidence="5" id="KW-0552">Olfaction</keyword>
<dbReference type="GO" id="GO:0007608">
    <property type="term" value="P:sensory perception of smell"/>
    <property type="evidence" value="ECO:0007669"/>
    <property type="project" value="UniProtKB-KW"/>
</dbReference>
<evidence type="ECO:0000256" key="10">
    <source>
        <dbReference type="SAM" id="Phobius"/>
    </source>
</evidence>
<evidence type="ECO:0000313" key="11">
    <source>
        <dbReference type="EMBL" id="KAL2716823.1"/>
    </source>
</evidence>
<feature type="transmembrane region" description="Helical" evidence="10">
    <location>
        <begin position="896"/>
        <end position="914"/>
    </location>
</feature>
<dbReference type="Proteomes" id="UP001607302">
    <property type="component" value="Unassembled WGS sequence"/>
</dbReference>
<reference evidence="11 12" key="1">
    <citation type="journal article" date="2024" name="Ann. Entomol. Soc. Am.">
        <title>Genomic analyses of the southern and eastern yellowjacket wasps (Hymenoptera: Vespidae) reveal evolutionary signatures of social life.</title>
        <authorList>
            <person name="Catto M.A."/>
            <person name="Caine P.B."/>
            <person name="Orr S.E."/>
            <person name="Hunt B.G."/>
            <person name="Goodisman M.A.D."/>
        </authorList>
    </citation>
    <scope>NUCLEOTIDE SEQUENCE [LARGE SCALE GENOMIC DNA]</scope>
    <source>
        <strain evidence="11">233</strain>
        <tissue evidence="11">Head and thorax</tissue>
    </source>
</reference>
<dbReference type="GO" id="GO:0007165">
    <property type="term" value="P:signal transduction"/>
    <property type="evidence" value="ECO:0007669"/>
    <property type="project" value="UniProtKB-KW"/>
</dbReference>
<evidence type="ECO:0000256" key="7">
    <source>
        <dbReference type="ARBA" id="ARBA00023136"/>
    </source>
</evidence>
<feature type="transmembrane region" description="Helical" evidence="10">
    <location>
        <begin position="839"/>
        <end position="856"/>
    </location>
</feature>
<feature type="transmembrane region" description="Helical" evidence="10">
    <location>
        <begin position="949"/>
        <end position="971"/>
    </location>
</feature>
<keyword evidence="8" id="KW-0675">Receptor</keyword>
<comment type="subcellular location">
    <subcellularLocation>
        <location evidence="1">Cell membrane</location>
        <topology evidence="1">Multi-pass membrane protein</topology>
    </subcellularLocation>
</comment>
<evidence type="ECO:0000256" key="8">
    <source>
        <dbReference type="ARBA" id="ARBA00023170"/>
    </source>
</evidence>
<keyword evidence="12" id="KW-1185">Reference proteome</keyword>
<dbReference type="AlphaFoldDB" id="A0ABD2A863"/>
<keyword evidence="2" id="KW-1003">Cell membrane</keyword>
<feature type="transmembrane region" description="Helical" evidence="10">
    <location>
        <begin position="368"/>
        <end position="390"/>
    </location>
</feature>
<feature type="transmembrane region" description="Helical" evidence="10">
    <location>
        <begin position="805"/>
        <end position="827"/>
    </location>
</feature>
<evidence type="ECO:0000256" key="2">
    <source>
        <dbReference type="ARBA" id="ARBA00022475"/>
    </source>
</evidence>
<comment type="caution">
    <text evidence="11">The sequence shown here is derived from an EMBL/GenBank/DDBJ whole genome shotgun (WGS) entry which is preliminary data.</text>
</comment>
<proteinExistence type="predicted"/>
<protein>
    <submittedName>
        <fullName evidence="11">Odorant receptor 13a-like isoform X3</fullName>
    </submittedName>
</protein>
<feature type="transmembrane region" description="Helical" evidence="10">
    <location>
        <begin position="512"/>
        <end position="534"/>
    </location>
</feature>